<keyword evidence="3" id="KW-1185">Reference proteome</keyword>
<evidence type="ECO:0000313" key="3">
    <source>
        <dbReference type="Proteomes" id="UP000034166"/>
    </source>
</evidence>
<keyword evidence="1" id="KW-1133">Transmembrane helix</keyword>
<dbReference type="Pfam" id="PF26302">
    <property type="entry name" value="YhzF"/>
    <property type="match status" value="1"/>
</dbReference>
<dbReference type="InterPro" id="IPR058724">
    <property type="entry name" value="YhzF"/>
</dbReference>
<keyword evidence="1" id="KW-0812">Transmembrane</keyword>
<gene>
    <name evidence="2" type="ORF">WQ57_21665</name>
</gene>
<dbReference type="AlphaFoldDB" id="A0A0M2STM5"/>
<organism evidence="2 3">
    <name type="scientific">Mesobacillus campisalis</name>
    <dbReference type="NCBI Taxonomy" id="1408103"/>
    <lineage>
        <taxon>Bacteria</taxon>
        <taxon>Bacillati</taxon>
        <taxon>Bacillota</taxon>
        <taxon>Bacilli</taxon>
        <taxon>Bacillales</taxon>
        <taxon>Bacillaceae</taxon>
        <taxon>Mesobacillus</taxon>
    </lineage>
</organism>
<dbReference type="Proteomes" id="UP000034166">
    <property type="component" value="Unassembled WGS sequence"/>
</dbReference>
<keyword evidence="1" id="KW-0472">Membrane</keyword>
<protein>
    <submittedName>
        <fullName evidence="2">Uncharacterized protein</fullName>
    </submittedName>
</protein>
<evidence type="ECO:0000313" key="2">
    <source>
        <dbReference type="EMBL" id="KKK35990.1"/>
    </source>
</evidence>
<dbReference type="PATRIC" id="fig|1408103.3.peg.4746"/>
<dbReference type="EMBL" id="LAYY01000048">
    <property type="protein sequence ID" value="KKK35990.1"/>
    <property type="molecule type" value="Genomic_DNA"/>
</dbReference>
<proteinExistence type="predicted"/>
<reference evidence="2 3" key="1">
    <citation type="submission" date="2015-04" db="EMBL/GenBank/DDBJ databases">
        <title>Taxonomic description and genome sequence of Bacillus campisalis sp. nov., a novel member of the genus Bacillus isolated from solar saltern.</title>
        <authorList>
            <person name="Mathan Kumar R."/>
            <person name="Kaur G."/>
            <person name="Kumar A."/>
            <person name="Singh N.K."/>
            <person name="Kaur N."/>
            <person name="Kumar N."/>
            <person name="Mayilraj S."/>
        </authorList>
    </citation>
    <scope>NUCLEOTIDE SEQUENCE [LARGE SCALE GENOMIC DNA]</scope>
    <source>
        <strain evidence="2 3">SA2-6</strain>
    </source>
</reference>
<comment type="caution">
    <text evidence="2">The sequence shown here is derived from an EMBL/GenBank/DDBJ whole genome shotgun (WGS) entry which is preliminary data.</text>
</comment>
<feature type="transmembrane region" description="Helical" evidence="1">
    <location>
        <begin position="45"/>
        <end position="62"/>
    </location>
</feature>
<accession>A0A0M2STM5</accession>
<name>A0A0M2STM5_9BACI</name>
<evidence type="ECO:0000256" key="1">
    <source>
        <dbReference type="SAM" id="Phobius"/>
    </source>
</evidence>
<feature type="transmembrane region" description="Helical" evidence="1">
    <location>
        <begin position="6"/>
        <end position="24"/>
    </location>
</feature>
<sequence>MGKFIFIMFICSTLLFFAMFKNLLAMWMPGVYPPKKRLRKKAGTYGAAGAVLFLIGSLLSLLT</sequence>